<evidence type="ECO:0000313" key="2">
    <source>
        <dbReference type="Proteomes" id="UP000239415"/>
    </source>
</evidence>
<dbReference type="EMBL" id="PVMZ01000003">
    <property type="protein sequence ID" value="PRX23676.1"/>
    <property type="molecule type" value="Genomic_DNA"/>
</dbReference>
<evidence type="ECO:0000313" key="1">
    <source>
        <dbReference type="EMBL" id="PRX23676.1"/>
    </source>
</evidence>
<name>A0A2T0KK29_9ACTN</name>
<gene>
    <name evidence="1" type="ORF">CLV67_103425</name>
</gene>
<dbReference type="AlphaFoldDB" id="A0A2T0KK29"/>
<organism evidence="1 2">
    <name type="scientific">Actinoplanes italicus</name>
    <dbReference type="NCBI Taxonomy" id="113567"/>
    <lineage>
        <taxon>Bacteria</taxon>
        <taxon>Bacillati</taxon>
        <taxon>Actinomycetota</taxon>
        <taxon>Actinomycetes</taxon>
        <taxon>Micromonosporales</taxon>
        <taxon>Micromonosporaceae</taxon>
        <taxon>Actinoplanes</taxon>
    </lineage>
</organism>
<proteinExistence type="predicted"/>
<accession>A0A2T0KK29</accession>
<reference evidence="1 2" key="1">
    <citation type="submission" date="2018-03" db="EMBL/GenBank/DDBJ databases">
        <title>Genomic Encyclopedia of Archaeal and Bacterial Type Strains, Phase II (KMG-II): from individual species to whole genera.</title>
        <authorList>
            <person name="Goeker M."/>
        </authorList>
    </citation>
    <scope>NUCLEOTIDE SEQUENCE [LARGE SCALE GENOMIC DNA]</scope>
    <source>
        <strain evidence="1 2">DSM 43146</strain>
    </source>
</reference>
<protein>
    <submittedName>
        <fullName evidence="1">Uncharacterized protein</fullName>
    </submittedName>
</protein>
<keyword evidence="2" id="KW-1185">Reference proteome</keyword>
<dbReference type="Proteomes" id="UP000239415">
    <property type="component" value="Unassembled WGS sequence"/>
</dbReference>
<comment type="caution">
    <text evidence="1">The sequence shown here is derived from an EMBL/GenBank/DDBJ whole genome shotgun (WGS) entry which is preliminary data.</text>
</comment>
<sequence length="105" mass="11107">MSKVEIFKDDKNTWHVEVDGVDLASAIVDGGVQVQFEGGGLPPRVYLTLGADKLNLRLPAATIEAIKQLDPATELTSPCAGQCGDPSPHDAHLLPGALEYLGRDA</sequence>
<dbReference type="RefSeq" id="WP_106316842.1">
    <property type="nucleotide sequence ID" value="NZ_BOMO01000042.1"/>
</dbReference>